<keyword evidence="1" id="KW-0472">Membrane</keyword>
<feature type="transmembrane region" description="Helical" evidence="1">
    <location>
        <begin position="138"/>
        <end position="164"/>
    </location>
</feature>
<dbReference type="Pfam" id="PF03929">
    <property type="entry name" value="PepSY_TM"/>
    <property type="match status" value="1"/>
</dbReference>
<sequence>MMNAKRLFRQVHYWLSVAVFIPAAIMFVAGGFLMLKKEVEWIQPGTERGSVEDTIPTVSFEQMVEAASAHPEAGIQDWTDIDRIDLRVDRGIAKLQANSGWEVQVDTSTAEVLKVAYRRSDTIEAIHDGSWFADWIKLYVFLPVGVILIIMWGTGGYLFVLPYLAKSKKKRAKKAAQNSSTPPVTN</sequence>
<evidence type="ECO:0000313" key="3">
    <source>
        <dbReference type="Proteomes" id="UP000027647"/>
    </source>
</evidence>
<organism evidence="2 3">
    <name type="scientific">Erythrobacter longus</name>
    <dbReference type="NCBI Taxonomy" id="1044"/>
    <lineage>
        <taxon>Bacteria</taxon>
        <taxon>Pseudomonadati</taxon>
        <taxon>Pseudomonadota</taxon>
        <taxon>Alphaproteobacteria</taxon>
        <taxon>Sphingomonadales</taxon>
        <taxon>Erythrobacteraceae</taxon>
        <taxon>Erythrobacter/Porphyrobacter group</taxon>
        <taxon>Erythrobacter</taxon>
    </lineage>
</organism>
<dbReference type="AlphaFoldDB" id="A0A074M9J4"/>
<evidence type="ECO:0000313" key="2">
    <source>
        <dbReference type="EMBL" id="KEO91486.1"/>
    </source>
</evidence>
<dbReference type="EMBL" id="JMIW01000001">
    <property type="protein sequence ID" value="KEO91486.1"/>
    <property type="molecule type" value="Genomic_DNA"/>
</dbReference>
<proteinExistence type="predicted"/>
<protein>
    <recommendedName>
        <fullName evidence="4">PepSY domain-containing protein</fullName>
    </recommendedName>
</protein>
<evidence type="ECO:0000256" key="1">
    <source>
        <dbReference type="SAM" id="Phobius"/>
    </source>
</evidence>
<keyword evidence="3" id="KW-1185">Reference proteome</keyword>
<feature type="transmembrane region" description="Helical" evidence="1">
    <location>
        <begin position="12"/>
        <end position="35"/>
    </location>
</feature>
<dbReference type="eggNOG" id="COG3182">
    <property type="taxonomic scope" value="Bacteria"/>
</dbReference>
<keyword evidence="1" id="KW-1133">Transmembrane helix</keyword>
<accession>A0A074M9J4</accession>
<comment type="caution">
    <text evidence="2">The sequence shown here is derived from an EMBL/GenBank/DDBJ whole genome shotgun (WGS) entry which is preliminary data.</text>
</comment>
<dbReference type="Proteomes" id="UP000027647">
    <property type="component" value="Unassembled WGS sequence"/>
</dbReference>
<keyword evidence="1" id="KW-0812">Transmembrane</keyword>
<gene>
    <name evidence="2" type="ORF">EH31_02120</name>
</gene>
<dbReference type="InterPro" id="IPR005625">
    <property type="entry name" value="PepSY-ass_TM"/>
</dbReference>
<reference evidence="2 3" key="1">
    <citation type="submission" date="2014-04" db="EMBL/GenBank/DDBJ databases">
        <title>A comprehensive comparison of genomes of Erythrobacter spp. strains.</title>
        <authorList>
            <person name="Zheng Q."/>
        </authorList>
    </citation>
    <scope>NUCLEOTIDE SEQUENCE [LARGE SCALE GENOMIC DNA]</scope>
    <source>
        <strain evidence="2 3">DSM 6997</strain>
    </source>
</reference>
<evidence type="ECO:0008006" key="4">
    <source>
        <dbReference type="Google" id="ProtNLM"/>
    </source>
</evidence>
<name>A0A074M9J4_ERYLO</name>
<dbReference type="STRING" id="1044.EH31_02120"/>